<keyword evidence="5" id="KW-1185">Reference proteome</keyword>
<sequence>MLQSWRQALWALLLLVSVAQAQFNFFEQMFGGGEQQQRQQHRSQSAPSDSGRYQQMWNGESPELLHFRQLCITNIALHIAPHQTRPAHIPLSEKTAGTSNIMWSLRLRPLQRQLAPARSRALSSFRSHGSRRGPRNSIQRPDLIQAAKKVEPSPQPEHSAPEPQDAYNPNYDPAQNTLLSPVYLPEDPKGVLKENHPAVSILANSGVVVQRQLEMMNVMIGFEQANKYVIMDAQGNHIGYMAEQEKGLGNAMARQWFRTHRSFVTHVFDRQENEVLRFNRPFSYINSKIQVYDPLDKTLNPPSPSTSLQGVTPGITSGARVSPLNFNDMRVIGEAQQQWAPLRRKYNLFTYHQSPNSATDMGTQTFPLSGSQLSQGQQMQLAQTSNQGQGEFNQFAYVDEPFLSWDFSLKSADNQLIGSVNRDFAGFAREFFTDTGVYALRMDSAGLGAQVPAGHGDRVPGMTLDQRAVMLATAVSVDFDYFSRHSGAGGFGFMPLWFPGMGGEAAAGGAAGGAAAGGAAEAGAVGEAAAGTLGRAGAAGGMTDGMAAGATGAGAMAGYEAMQRGHGGEQHAASPGQQGSQPMDQEDSQGFYNEPQDPWGQDDPWGDEGGDEGGGDDFDWF</sequence>
<evidence type="ECO:0000256" key="2">
    <source>
        <dbReference type="SAM" id="MobiDB-lite"/>
    </source>
</evidence>
<feature type="compositionally biased region" description="Low complexity" evidence="2">
    <location>
        <begin position="594"/>
        <end position="603"/>
    </location>
</feature>
<reference evidence="5" key="1">
    <citation type="journal article" date="2017" name="Nat. Microbiol.">
        <title>Global analysis of biosynthetic gene clusters reveals vast potential of secondary metabolite production in Penicillium species.</title>
        <authorList>
            <person name="Nielsen J.C."/>
            <person name="Grijseels S."/>
            <person name="Prigent S."/>
            <person name="Ji B."/>
            <person name="Dainat J."/>
            <person name="Nielsen K.F."/>
            <person name="Frisvad J.C."/>
            <person name="Workman M."/>
            <person name="Nielsen J."/>
        </authorList>
    </citation>
    <scope>NUCLEOTIDE SEQUENCE [LARGE SCALE GENOMIC DNA]</scope>
    <source>
        <strain evidence="5">IBT 31811</strain>
    </source>
</reference>
<evidence type="ECO:0000313" key="4">
    <source>
        <dbReference type="EMBL" id="OQD88116.1"/>
    </source>
</evidence>
<feature type="region of interest" description="Disordered" evidence="2">
    <location>
        <begin position="118"/>
        <end position="172"/>
    </location>
</feature>
<dbReference type="GO" id="GO:0005886">
    <property type="term" value="C:plasma membrane"/>
    <property type="evidence" value="ECO:0007669"/>
    <property type="project" value="TreeGrafter"/>
</dbReference>
<dbReference type="Proteomes" id="UP000191672">
    <property type="component" value="Unassembled WGS sequence"/>
</dbReference>
<dbReference type="PANTHER" id="PTHR23248:SF9">
    <property type="entry name" value="PHOSPHOLIPID SCRAMBLASE"/>
    <property type="match status" value="1"/>
</dbReference>
<evidence type="ECO:0000313" key="5">
    <source>
        <dbReference type="Proteomes" id="UP000191672"/>
    </source>
</evidence>
<feature type="signal peptide" evidence="3">
    <location>
        <begin position="1"/>
        <end position="21"/>
    </location>
</feature>
<name>A0A1V6QGV9_9EURO</name>
<dbReference type="Pfam" id="PF03803">
    <property type="entry name" value="Scramblase"/>
    <property type="match status" value="2"/>
</dbReference>
<dbReference type="EMBL" id="MDYN01000004">
    <property type="protein sequence ID" value="OQD88116.1"/>
    <property type="molecule type" value="Genomic_DNA"/>
</dbReference>
<keyword evidence="3" id="KW-0732">Signal</keyword>
<feature type="region of interest" description="Disordered" evidence="2">
    <location>
        <begin position="34"/>
        <end position="55"/>
    </location>
</feature>
<gene>
    <name evidence="4" type="ORF">PENANT_c004G05361</name>
</gene>
<accession>A0A1V6QGV9</accession>
<dbReference type="STRING" id="416450.A0A1V6QGV9"/>
<feature type="compositionally biased region" description="Polar residues" evidence="2">
    <location>
        <begin position="575"/>
        <end position="591"/>
    </location>
</feature>
<feature type="region of interest" description="Disordered" evidence="2">
    <location>
        <begin position="564"/>
        <end position="621"/>
    </location>
</feature>
<comment type="caution">
    <text evidence="4">The sequence shown here is derived from an EMBL/GenBank/DDBJ whole genome shotgun (WGS) entry which is preliminary data.</text>
</comment>
<dbReference type="GO" id="GO:0017128">
    <property type="term" value="F:phospholipid scramblase activity"/>
    <property type="evidence" value="ECO:0007669"/>
    <property type="project" value="InterPro"/>
</dbReference>
<evidence type="ECO:0000256" key="3">
    <source>
        <dbReference type="SAM" id="SignalP"/>
    </source>
</evidence>
<dbReference type="InterPro" id="IPR005552">
    <property type="entry name" value="Scramblase"/>
</dbReference>
<feature type="chain" id="PRO_5012166978" description="Scramblase-domain-containing protein" evidence="3">
    <location>
        <begin position="22"/>
        <end position="621"/>
    </location>
</feature>
<comment type="similarity">
    <text evidence="1">Belongs to the phospholipid scramblase family.</text>
</comment>
<organism evidence="4 5">
    <name type="scientific">Penicillium antarcticum</name>
    <dbReference type="NCBI Taxonomy" id="416450"/>
    <lineage>
        <taxon>Eukaryota</taxon>
        <taxon>Fungi</taxon>
        <taxon>Dikarya</taxon>
        <taxon>Ascomycota</taxon>
        <taxon>Pezizomycotina</taxon>
        <taxon>Eurotiomycetes</taxon>
        <taxon>Eurotiomycetidae</taxon>
        <taxon>Eurotiales</taxon>
        <taxon>Aspergillaceae</taxon>
        <taxon>Penicillium</taxon>
    </lineage>
</organism>
<evidence type="ECO:0008006" key="6">
    <source>
        <dbReference type="Google" id="ProtNLM"/>
    </source>
</evidence>
<dbReference type="AlphaFoldDB" id="A0A1V6QGV9"/>
<dbReference type="PANTHER" id="PTHR23248">
    <property type="entry name" value="PHOSPHOLIPID SCRAMBLASE-RELATED"/>
    <property type="match status" value="1"/>
</dbReference>
<protein>
    <recommendedName>
        <fullName evidence="6">Scramblase-domain-containing protein</fullName>
    </recommendedName>
</protein>
<feature type="compositionally biased region" description="Acidic residues" evidence="2">
    <location>
        <begin position="604"/>
        <end position="621"/>
    </location>
</feature>
<proteinExistence type="inferred from homology"/>
<feature type="compositionally biased region" description="Polar residues" evidence="2">
    <location>
        <begin position="42"/>
        <end position="55"/>
    </location>
</feature>
<evidence type="ECO:0000256" key="1">
    <source>
        <dbReference type="ARBA" id="ARBA00005350"/>
    </source>
</evidence>